<dbReference type="InterPro" id="IPR027417">
    <property type="entry name" value="P-loop_NTPase"/>
</dbReference>
<keyword evidence="1" id="KW-0547">Nucleotide-binding</keyword>
<organism evidence="4 5">
    <name type="scientific">Allorhodopirellula heiligendammensis</name>
    <dbReference type="NCBI Taxonomy" id="2714739"/>
    <lineage>
        <taxon>Bacteria</taxon>
        <taxon>Pseudomonadati</taxon>
        <taxon>Planctomycetota</taxon>
        <taxon>Planctomycetia</taxon>
        <taxon>Pirellulales</taxon>
        <taxon>Pirellulaceae</taxon>
        <taxon>Allorhodopirellula</taxon>
    </lineage>
</organism>
<dbReference type="SUPFAM" id="SSF52540">
    <property type="entry name" value="P-loop containing nucleoside triphosphate hydrolases"/>
    <property type="match status" value="1"/>
</dbReference>
<dbReference type="InterPro" id="IPR050445">
    <property type="entry name" value="Bact_polysacc_biosynth/exp"/>
</dbReference>
<accession>A0A5C6C438</accession>
<evidence type="ECO:0000313" key="4">
    <source>
        <dbReference type="EMBL" id="TWU18371.1"/>
    </source>
</evidence>
<dbReference type="GO" id="GO:0005886">
    <property type="term" value="C:plasma membrane"/>
    <property type="evidence" value="ECO:0007669"/>
    <property type="project" value="TreeGrafter"/>
</dbReference>
<evidence type="ECO:0000256" key="2">
    <source>
        <dbReference type="ARBA" id="ARBA00022840"/>
    </source>
</evidence>
<dbReference type="Gene3D" id="3.40.50.300">
    <property type="entry name" value="P-loop containing nucleotide triphosphate hydrolases"/>
    <property type="match status" value="1"/>
</dbReference>
<feature type="compositionally biased region" description="Low complexity" evidence="3">
    <location>
        <begin position="165"/>
        <end position="174"/>
    </location>
</feature>
<dbReference type="OrthoDB" id="238666at2"/>
<comment type="caution">
    <text evidence="4">The sequence shown here is derived from an EMBL/GenBank/DDBJ whole genome shotgun (WGS) entry which is preliminary data.</text>
</comment>
<sequence>MSSSHNSSHTTATEPSAEMAAQILRERIGQENVTQSSVLASRRLDEALLRLERASERSRLEPSRPAPTPEPPAEFERKERVAPLERIPNQGRVEPAIADSHAHASEMSADAIEALFGQPIDVMILSTKAKIDEDRVLQPSDTREPSPHRDELQSPPTVPRPPESAVPAPVVTAASPPPANPTVSSESAPEPACITPPATESPCQRETSHEFVAAWQVDELIVPSTIDELFLADSLAEQLAVRLAEARLEGLQTIAITSANRGEGRSTVALGLALSIAFSGLRVALVDADRHGGHLASDLQLDLDHSWVEAMRSGMPLEEIAVTSQADALTLLPLLETEEGANFAHEELEMMLARLKESFDMIVVDCGASAIDDIVLCGTALIVRDNQRTAASEVEGLSRSLRSRGVQGVGVIENFCDE</sequence>
<dbReference type="RefSeq" id="WP_146405441.1">
    <property type="nucleotide sequence ID" value="NZ_SJPU01000001.1"/>
</dbReference>
<reference evidence="4 5" key="1">
    <citation type="journal article" date="2020" name="Antonie Van Leeuwenhoek">
        <title>Rhodopirellula heiligendammensis sp. nov., Rhodopirellula pilleata sp. nov., and Rhodopirellula solitaria sp. nov. isolated from natural or artificial marine surfaces in Northern Germany and California, USA, and emended description of the genus Rhodopirellula.</title>
        <authorList>
            <person name="Kallscheuer N."/>
            <person name="Wiegand S."/>
            <person name="Jogler M."/>
            <person name="Boedeker C."/>
            <person name="Peeters S.H."/>
            <person name="Rast P."/>
            <person name="Heuer A."/>
            <person name="Jetten M.S.M."/>
            <person name="Rohde M."/>
            <person name="Jogler C."/>
        </authorList>
    </citation>
    <scope>NUCLEOTIDE SEQUENCE [LARGE SCALE GENOMIC DNA]</scope>
    <source>
        <strain evidence="4 5">Poly21</strain>
    </source>
</reference>
<dbReference type="Pfam" id="PF10609">
    <property type="entry name" value="ParA"/>
    <property type="match status" value="1"/>
</dbReference>
<dbReference type="EMBL" id="SJPU01000001">
    <property type="protein sequence ID" value="TWU18371.1"/>
    <property type="molecule type" value="Genomic_DNA"/>
</dbReference>
<dbReference type="GO" id="GO:0004713">
    <property type="term" value="F:protein tyrosine kinase activity"/>
    <property type="evidence" value="ECO:0007669"/>
    <property type="project" value="TreeGrafter"/>
</dbReference>
<dbReference type="AlphaFoldDB" id="A0A5C6C438"/>
<proteinExistence type="predicted"/>
<feature type="compositionally biased region" description="Basic and acidic residues" evidence="3">
    <location>
        <begin position="133"/>
        <end position="152"/>
    </location>
</feature>
<dbReference type="Proteomes" id="UP000319908">
    <property type="component" value="Unassembled WGS sequence"/>
</dbReference>
<feature type="region of interest" description="Disordered" evidence="3">
    <location>
        <begin position="133"/>
        <end position="202"/>
    </location>
</feature>
<keyword evidence="2" id="KW-0067">ATP-binding</keyword>
<dbReference type="PANTHER" id="PTHR32309:SF13">
    <property type="entry name" value="FERRIC ENTEROBACTIN TRANSPORT PROTEIN FEPE"/>
    <property type="match status" value="1"/>
</dbReference>
<protein>
    <submittedName>
        <fullName evidence="4">Septum site-determining protein MinD</fullName>
    </submittedName>
</protein>
<name>A0A5C6C438_9BACT</name>
<gene>
    <name evidence="4" type="primary">minD_1</name>
    <name evidence="4" type="ORF">Poly21_05330</name>
</gene>
<keyword evidence="5" id="KW-1185">Reference proteome</keyword>
<feature type="compositionally biased region" description="Basic and acidic residues" evidence="3">
    <location>
        <begin position="53"/>
        <end position="62"/>
    </location>
</feature>
<feature type="compositionally biased region" description="Basic and acidic residues" evidence="3">
    <location>
        <begin position="74"/>
        <end position="83"/>
    </location>
</feature>
<dbReference type="InterPro" id="IPR033756">
    <property type="entry name" value="YlxH/NBP35"/>
</dbReference>
<dbReference type="PANTHER" id="PTHR32309">
    <property type="entry name" value="TYROSINE-PROTEIN KINASE"/>
    <property type="match status" value="1"/>
</dbReference>
<feature type="region of interest" description="Disordered" evidence="3">
    <location>
        <begin position="53"/>
        <end position="104"/>
    </location>
</feature>
<evidence type="ECO:0000313" key="5">
    <source>
        <dbReference type="Proteomes" id="UP000319908"/>
    </source>
</evidence>
<evidence type="ECO:0000256" key="1">
    <source>
        <dbReference type="ARBA" id="ARBA00022741"/>
    </source>
</evidence>
<evidence type="ECO:0000256" key="3">
    <source>
        <dbReference type="SAM" id="MobiDB-lite"/>
    </source>
</evidence>